<name>K0J6M9_AMPXN</name>
<dbReference type="eggNOG" id="ENOG502Z9J4">
    <property type="taxonomic scope" value="Bacteria"/>
</dbReference>
<dbReference type="RefSeq" id="WP_015009373.1">
    <property type="nucleotide sequence ID" value="NC_018704.1"/>
</dbReference>
<sequence length="284" mass="32973">MNRIKLNDILGLNDTEISNSKIELNMQAGVGGKSYIDLWLYSSDIDKENGTCPECGYWGWYGKQRNFSPGQWVFSFVRIRDNEWLFTSAAEIIDVPENTFAKVKIIEKYKPLFGRLVIDLVKGNTFARYTFNLSRYIDESNVKEILPTMYGGQDFPGYDKVNISYKQLESIIIRGKRDWIAALENQKAVYLLTDKSNGKMYVGSATSDYGMLLQRWKSYIESGHGGNKELIELVNKEGFDYIKSNFYYSILENYNAKVDDHIILERESWWKETLQTRIFGYNSN</sequence>
<protein>
    <recommendedName>
        <fullName evidence="1">GIY-YIG domain-containing protein</fullName>
    </recommendedName>
</protein>
<feature type="domain" description="GIY-YIG" evidence="1">
    <location>
        <begin position="185"/>
        <end position="283"/>
    </location>
</feature>
<dbReference type="EMBL" id="AP012050">
    <property type="protein sequence ID" value="BAM46768.1"/>
    <property type="molecule type" value="Genomic_DNA"/>
</dbReference>
<reference evidence="2 3" key="1">
    <citation type="submission" date="2011-01" db="EMBL/GenBank/DDBJ databases">
        <title>Whole genome sequence of Amphibacillus xylinus NBRC 15112.</title>
        <authorList>
            <person name="Nakazawa H."/>
            <person name="Katano Y."/>
            <person name="Nakamura S."/>
            <person name="Sasagawa M."/>
            <person name="Fukada J."/>
            <person name="Arai T."/>
            <person name="Sasakura N."/>
            <person name="Mochizuki D."/>
            <person name="Hosoyama A."/>
            <person name="Harada K."/>
            <person name="Horikawa H."/>
            <person name="Kato Y."/>
            <person name="Harada T."/>
            <person name="Sasaki K."/>
            <person name="Sekiguchi M."/>
            <person name="Hodoyama M."/>
            <person name="Nishiko R."/>
            <person name="Narita H."/>
            <person name="Hanamaki A."/>
            <person name="Hata C."/>
            <person name="Konno Y."/>
            <person name="Niimura Y."/>
            <person name="Yamazaki S."/>
            <person name="Fujita N."/>
        </authorList>
    </citation>
    <scope>NUCLEOTIDE SEQUENCE [LARGE SCALE GENOMIC DNA]</scope>
    <source>
        <strain evidence="3">ATCC 51415 / DSM 6626 / JCM 7361 / LMG 17667 / NBRC 15112 / Ep01</strain>
    </source>
</reference>
<dbReference type="InterPro" id="IPR000305">
    <property type="entry name" value="GIY-YIG_endonuc"/>
</dbReference>
<dbReference type="AlphaFoldDB" id="K0J6M9"/>
<dbReference type="PATRIC" id="fig|698758.3.peg.639"/>
<evidence type="ECO:0000259" key="1">
    <source>
        <dbReference type="PROSITE" id="PS50164"/>
    </source>
</evidence>
<dbReference type="Proteomes" id="UP000006294">
    <property type="component" value="Chromosome"/>
</dbReference>
<evidence type="ECO:0000313" key="3">
    <source>
        <dbReference type="Proteomes" id="UP000006294"/>
    </source>
</evidence>
<dbReference type="SUPFAM" id="SSF82771">
    <property type="entry name" value="GIY-YIG endonuclease"/>
    <property type="match status" value="1"/>
</dbReference>
<dbReference type="InterPro" id="IPR035901">
    <property type="entry name" value="GIY-YIG_endonuc_sf"/>
</dbReference>
<evidence type="ECO:0000313" key="2">
    <source>
        <dbReference type="EMBL" id="BAM46768.1"/>
    </source>
</evidence>
<accession>K0J6M9</accession>
<keyword evidence="3" id="KW-1185">Reference proteome</keyword>
<proteinExistence type="predicted"/>
<dbReference type="OrthoDB" id="89044at2"/>
<organism evidence="2 3">
    <name type="scientific">Amphibacillus xylanus (strain ATCC 51415 / DSM 6626 / JCM 7361 / LMG 17667 / NBRC 15112 / Ep01)</name>
    <dbReference type="NCBI Taxonomy" id="698758"/>
    <lineage>
        <taxon>Bacteria</taxon>
        <taxon>Bacillati</taxon>
        <taxon>Bacillota</taxon>
        <taxon>Bacilli</taxon>
        <taxon>Bacillales</taxon>
        <taxon>Bacillaceae</taxon>
        <taxon>Amphibacillus</taxon>
    </lineage>
</organism>
<dbReference type="CDD" id="cd10446">
    <property type="entry name" value="GIY-YIG_unchar_1"/>
    <property type="match status" value="1"/>
</dbReference>
<dbReference type="PROSITE" id="PS50164">
    <property type="entry name" value="GIY_YIG"/>
    <property type="match status" value="1"/>
</dbReference>
<dbReference type="HOGENOM" id="CLU_061953_0_0_9"/>
<dbReference type="Gene3D" id="3.40.1440.10">
    <property type="entry name" value="GIY-YIG endonuclease"/>
    <property type="match status" value="1"/>
</dbReference>
<gene>
    <name evidence="2" type="ordered locus">AXY_06360</name>
</gene>
<dbReference type="KEGG" id="axl:AXY_06360"/>
<dbReference type="Pfam" id="PF01541">
    <property type="entry name" value="GIY-YIG"/>
    <property type="match status" value="1"/>
</dbReference>
<dbReference type="STRING" id="698758.AXY_06360"/>